<keyword evidence="3" id="KW-1185">Reference proteome</keyword>
<evidence type="ECO:0000259" key="1">
    <source>
        <dbReference type="PROSITE" id="PS51393"/>
    </source>
</evidence>
<evidence type="ECO:0000313" key="2">
    <source>
        <dbReference type="EMBL" id="CAK0892429.1"/>
    </source>
</evidence>
<name>A0ABN9WZN2_9DINO</name>
<dbReference type="EMBL" id="CAUYUJ010019615">
    <property type="protein sequence ID" value="CAK0892429.1"/>
    <property type="molecule type" value="Genomic_DNA"/>
</dbReference>
<dbReference type="InterPro" id="IPR036226">
    <property type="entry name" value="LipOase_C_sf"/>
</dbReference>
<comment type="caution">
    <text evidence="2">The sequence shown here is derived from an EMBL/GenBank/DDBJ whole genome shotgun (WGS) entry which is preliminary data.</text>
</comment>
<proteinExistence type="predicted"/>
<evidence type="ECO:0000313" key="3">
    <source>
        <dbReference type="Proteomes" id="UP001189429"/>
    </source>
</evidence>
<dbReference type="Gene3D" id="1.20.245.10">
    <property type="entry name" value="Lipoxygenase-1, Domain 5"/>
    <property type="match status" value="1"/>
</dbReference>
<dbReference type="InterPro" id="IPR013819">
    <property type="entry name" value="LipOase_C"/>
</dbReference>
<organism evidence="2 3">
    <name type="scientific">Prorocentrum cordatum</name>
    <dbReference type="NCBI Taxonomy" id="2364126"/>
    <lineage>
        <taxon>Eukaryota</taxon>
        <taxon>Sar</taxon>
        <taxon>Alveolata</taxon>
        <taxon>Dinophyceae</taxon>
        <taxon>Prorocentrales</taxon>
        <taxon>Prorocentraceae</taxon>
        <taxon>Prorocentrum</taxon>
    </lineage>
</organism>
<dbReference type="SUPFAM" id="SSF48484">
    <property type="entry name" value="Lipoxigenase"/>
    <property type="match status" value="1"/>
</dbReference>
<gene>
    <name evidence="2" type="ORF">PCOR1329_LOCUS72089</name>
</gene>
<dbReference type="Pfam" id="PF00305">
    <property type="entry name" value="Lipoxygenase"/>
    <property type="match status" value="1"/>
</dbReference>
<dbReference type="Proteomes" id="UP001189429">
    <property type="component" value="Unassembled WGS sequence"/>
</dbReference>
<accession>A0ABN9WZN2</accession>
<protein>
    <recommendedName>
        <fullName evidence="1">Lipoxygenase domain-containing protein</fullName>
    </recommendedName>
</protein>
<reference evidence="2" key="1">
    <citation type="submission" date="2023-10" db="EMBL/GenBank/DDBJ databases">
        <authorList>
            <person name="Chen Y."/>
            <person name="Shah S."/>
            <person name="Dougan E. K."/>
            <person name="Thang M."/>
            <person name="Chan C."/>
        </authorList>
    </citation>
    <scope>NUCLEOTIDE SEQUENCE [LARGE SCALE GENOMIC DNA]</scope>
</reference>
<sequence length="233" mass="26501">MTPWEHDGLVGALEAGFSSFRYRTWPQAYDECDMPEDLKATMPMWEDGLAVWKMLREWHAAYIDLYYDTELHVLADPEIQQYWTFRTTPQYTRGLPPLSKEALIDQVTHSVFWACAFHEFVGGAVEYVTDPGGLFLQVRPGQTMADMQHMVQAQSLTAATGSPMPKLSGDWSYLLDLGHSAGTNKLFERVRVLHGGLARRMREVSAEIAERNTRRPQSFSAFDPLTFECSVSL</sequence>
<dbReference type="PROSITE" id="PS51393">
    <property type="entry name" value="LIPOXYGENASE_3"/>
    <property type="match status" value="1"/>
</dbReference>
<feature type="domain" description="Lipoxygenase" evidence="1">
    <location>
        <begin position="1"/>
        <end position="121"/>
    </location>
</feature>